<dbReference type="PANTHER" id="PTHR30561:SF1">
    <property type="entry name" value="MULTIDRUG TRANSPORTER EMRE"/>
    <property type="match status" value="1"/>
</dbReference>
<feature type="transmembrane region" description="Helical" evidence="9">
    <location>
        <begin position="84"/>
        <end position="103"/>
    </location>
</feature>
<name>A0ABM8ZTL0_9VIBR</name>
<evidence type="ECO:0000256" key="1">
    <source>
        <dbReference type="ARBA" id="ARBA00004651"/>
    </source>
</evidence>
<dbReference type="InterPro" id="IPR045324">
    <property type="entry name" value="Small_multidrug_res"/>
</dbReference>
<comment type="caution">
    <text evidence="10">The sequence shown here is derived from an EMBL/GenBank/DDBJ whole genome shotgun (WGS) entry which is preliminary data.</text>
</comment>
<dbReference type="EMBL" id="CAKLDI010000001">
    <property type="protein sequence ID" value="CAH0533650.1"/>
    <property type="molecule type" value="Genomic_DNA"/>
</dbReference>
<keyword evidence="5 9" id="KW-1133">Transmembrane helix</keyword>
<dbReference type="Proteomes" id="UP000838672">
    <property type="component" value="Unassembled WGS sequence"/>
</dbReference>
<evidence type="ECO:0000313" key="11">
    <source>
        <dbReference type="Proteomes" id="UP000838672"/>
    </source>
</evidence>
<organism evidence="10 11">
    <name type="scientific">Vibrio stylophorae</name>
    <dbReference type="NCBI Taxonomy" id="659351"/>
    <lineage>
        <taxon>Bacteria</taxon>
        <taxon>Pseudomonadati</taxon>
        <taxon>Pseudomonadota</taxon>
        <taxon>Gammaproteobacteria</taxon>
        <taxon>Vibrionales</taxon>
        <taxon>Vibrionaceae</taxon>
        <taxon>Vibrio</taxon>
    </lineage>
</organism>
<evidence type="ECO:0000256" key="6">
    <source>
        <dbReference type="ARBA" id="ARBA00023136"/>
    </source>
</evidence>
<dbReference type="Gene3D" id="1.10.3730.20">
    <property type="match status" value="1"/>
</dbReference>
<evidence type="ECO:0000256" key="4">
    <source>
        <dbReference type="ARBA" id="ARBA00022692"/>
    </source>
</evidence>
<protein>
    <submittedName>
        <fullName evidence="10">Multidrug transporter EmrE</fullName>
    </submittedName>
</protein>
<proteinExistence type="inferred from homology"/>
<comment type="subcellular location">
    <subcellularLocation>
        <location evidence="1 8">Cell membrane</location>
        <topology evidence="1 8">Multi-pass membrane protein</topology>
    </subcellularLocation>
</comment>
<dbReference type="PANTHER" id="PTHR30561">
    <property type="entry name" value="SMR FAMILY PROTON-DEPENDENT DRUG EFFLUX TRANSPORTER SUGE"/>
    <property type="match status" value="1"/>
</dbReference>
<keyword evidence="6 9" id="KW-0472">Membrane</keyword>
<keyword evidence="11" id="KW-1185">Reference proteome</keyword>
<keyword evidence="4 8" id="KW-0812">Transmembrane</keyword>
<evidence type="ECO:0000256" key="2">
    <source>
        <dbReference type="ARBA" id="ARBA00022448"/>
    </source>
</evidence>
<evidence type="ECO:0000256" key="7">
    <source>
        <dbReference type="ARBA" id="ARBA00038032"/>
    </source>
</evidence>
<evidence type="ECO:0000256" key="3">
    <source>
        <dbReference type="ARBA" id="ARBA00022475"/>
    </source>
</evidence>
<dbReference type="RefSeq" id="WP_290368682.1">
    <property type="nucleotide sequence ID" value="NZ_CAKLDI010000001.1"/>
</dbReference>
<reference evidence="10" key="1">
    <citation type="submission" date="2021-11" db="EMBL/GenBank/DDBJ databases">
        <authorList>
            <person name="Rodrigo-Torres L."/>
            <person name="Arahal R. D."/>
            <person name="Lucena T."/>
        </authorList>
    </citation>
    <scope>NUCLEOTIDE SEQUENCE</scope>
    <source>
        <strain evidence="10">CECT 7929</strain>
    </source>
</reference>
<sequence length="109" mass="11439">MHYVYLAIAIMAEVVATSALKASDSFTKLLPSFLVVLGYATSFYCLSVSLKTIDVGVAYAIWAGVGIVLITLVAAAVYRQIPDLAAVVGMSLIVAGVLVIQLFSKSTGH</sequence>
<keyword evidence="2" id="KW-0813">Transport</keyword>
<evidence type="ECO:0000313" key="10">
    <source>
        <dbReference type="EMBL" id="CAH0533650.1"/>
    </source>
</evidence>
<feature type="transmembrane region" description="Helical" evidence="9">
    <location>
        <begin position="57"/>
        <end position="78"/>
    </location>
</feature>
<dbReference type="InterPro" id="IPR037185">
    <property type="entry name" value="EmrE-like"/>
</dbReference>
<feature type="transmembrane region" description="Helical" evidence="9">
    <location>
        <begin position="29"/>
        <end position="50"/>
    </location>
</feature>
<accession>A0ABM8ZTL0</accession>
<dbReference type="InterPro" id="IPR000390">
    <property type="entry name" value="Small_drug/metabolite_transptr"/>
</dbReference>
<evidence type="ECO:0000256" key="9">
    <source>
        <dbReference type="SAM" id="Phobius"/>
    </source>
</evidence>
<dbReference type="SUPFAM" id="SSF103481">
    <property type="entry name" value="Multidrug resistance efflux transporter EmrE"/>
    <property type="match status" value="1"/>
</dbReference>
<evidence type="ECO:0000256" key="8">
    <source>
        <dbReference type="RuleBase" id="RU003942"/>
    </source>
</evidence>
<keyword evidence="3" id="KW-1003">Cell membrane</keyword>
<gene>
    <name evidence="10" type="primary">emrE</name>
    <name evidence="10" type="ORF">VST7929_01521</name>
</gene>
<dbReference type="Pfam" id="PF00893">
    <property type="entry name" value="Multi_Drug_Res"/>
    <property type="match status" value="1"/>
</dbReference>
<comment type="similarity">
    <text evidence="7 8">Belongs to the drug/metabolite transporter (DMT) superfamily. Small multidrug resistance (SMR) (TC 2.A.7.1) family.</text>
</comment>
<evidence type="ECO:0000256" key="5">
    <source>
        <dbReference type="ARBA" id="ARBA00022989"/>
    </source>
</evidence>